<dbReference type="OrthoDB" id="9801841at2"/>
<feature type="region of interest" description="Disordered" evidence="1">
    <location>
        <begin position="253"/>
        <end position="295"/>
    </location>
</feature>
<sequence length="295" mass="31698">MQLAFASLTDQGGRQRNEDSLGDWSSERLFYCVVADGAGGHGGGDTASAIVVDTVLADLRYLTLAELPPTGERLASALAHANDNIVEEQSHGGPALRDMRSTATLLAIDRERRTAAWAHCGDTRLYCFRAGKIVVQTRDHSMVQDMVDARLITAEAARHHPRRNVLFSALGTLEGLSIAAQPGTFGLCGRDAFLICTDGFWEYVEEATMLAALAQSGSPRAWLEALAAHVRAHARAGNDNFSASAVWVGDDEDGKAARDVPAAQATNRQEIRTADDEATVMRPVRGADNKPSNRS</sequence>
<dbReference type="InterPro" id="IPR036457">
    <property type="entry name" value="PPM-type-like_dom_sf"/>
</dbReference>
<reference evidence="3 4" key="1">
    <citation type="submission" date="2019-03" db="EMBL/GenBank/DDBJ databases">
        <title>Paraburkholderia sp. 4M-K11, isolated from subtropical forest soil.</title>
        <authorList>
            <person name="Gao Z.-H."/>
            <person name="Qiu L.-H."/>
        </authorList>
    </citation>
    <scope>NUCLEOTIDE SEQUENCE [LARGE SCALE GENOMIC DNA]</scope>
    <source>
        <strain evidence="3 4">4M-K11</strain>
    </source>
</reference>
<evidence type="ECO:0000313" key="4">
    <source>
        <dbReference type="Proteomes" id="UP000295722"/>
    </source>
</evidence>
<dbReference type="SUPFAM" id="SSF81606">
    <property type="entry name" value="PP2C-like"/>
    <property type="match status" value="1"/>
</dbReference>
<dbReference type="PROSITE" id="PS51746">
    <property type="entry name" value="PPM_2"/>
    <property type="match status" value="1"/>
</dbReference>
<organism evidence="3 4">
    <name type="scientific">Paraburkholderia silviterrae</name>
    <dbReference type="NCBI Taxonomy" id="2528715"/>
    <lineage>
        <taxon>Bacteria</taxon>
        <taxon>Pseudomonadati</taxon>
        <taxon>Pseudomonadota</taxon>
        <taxon>Betaproteobacteria</taxon>
        <taxon>Burkholderiales</taxon>
        <taxon>Burkholderiaceae</taxon>
        <taxon>Paraburkholderia</taxon>
    </lineage>
</organism>
<comment type="caution">
    <text evidence="3">The sequence shown here is derived from an EMBL/GenBank/DDBJ whole genome shotgun (WGS) entry which is preliminary data.</text>
</comment>
<dbReference type="AlphaFoldDB" id="A0A4R5MFR6"/>
<name>A0A4R5MFR6_9BURK</name>
<protein>
    <submittedName>
        <fullName evidence="3">Serine/threonine-protein phosphatase</fullName>
    </submittedName>
</protein>
<dbReference type="Proteomes" id="UP000295722">
    <property type="component" value="Unassembled WGS sequence"/>
</dbReference>
<evidence type="ECO:0000313" key="3">
    <source>
        <dbReference type="EMBL" id="TDG26128.1"/>
    </source>
</evidence>
<dbReference type="RefSeq" id="WP_133193181.1">
    <property type="nucleotide sequence ID" value="NZ_JBHUCW010000001.1"/>
</dbReference>
<dbReference type="SMART" id="SM00331">
    <property type="entry name" value="PP2C_SIG"/>
    <property type="match status" value="1"/>
</dbReference>
<dbReference type="SMART" id="SM00332">
    <property type="entry name" value="PP2Cc"/>
    <property type="match status" value="1"/>
</dbReference>
<dbReference type="InterPro" id="IPR001932">
    <property type="entry name" value="PPM-type_phosphatase-like_dom"/>
</dbReference>
<accession>A0A4R5MFR6</accession>
<evidence type="ECO:0000256" key="1">
    <source>
        <dbReference type="SAM" id="MobiDB-lite"/>
    </source>
</evidence>
<dbReference type="EMBL" id="SMRP01000001">
    <property type="protein sequence ID" value="TDG26128.1"/>
    <property type="molecule type" value="Genomic_DNA"/>
</dbReference>
<keyword evidence="4" id="KW-1185">Reference proteome</keyword>
<gene>
    <name evidence="3" type="ORF">EYW47_01860</name>
</gene>
<evidence type="ECO:0000259" key="2">
    <source>
        <dbReference type="PROSITE" id="PS51746"/>
    </source>
</evidence>
<dbReference type="Gene3D" id="3.60.40.10">
    <property type="entry name" value="PPM-type phosphatase domain"/>
    <property type="match status" value="1"/>
</dbReference>
<dbReference type="Pfam" id="PF13672">
    <property type="entry name" value="PP2C_2"/>
    <property type="match status" value="1"/>
</dbReference>
<proteinExistence type="predicted"/>
<feature type="domain" description="PPM-type phosphatase" evidence="2">
    <location>
        <begin position="4"/>
        <end position="248"/>
    </location>
</feature>